<dbReference type="EMBL" id="SMFP01000005">
    <property type="protein sequence ID" value="TDE38485.1"/>
    <property type="molecule type" value="Genomic_DNA"/>
</dbReference>
<sequence length="421" mass="48308">MARRFRCIGLRAGQGRCRCAPQDRTHLLGRIDQSSCLRIPNRTARALWLSSQGVARAPTGPLDVLQIIRQLGFVQLDSIQVVARAHHHILWSRNQKYRAPMLDRLLARDRSVFEHFTHDASVLPMEFLPMWRRQFRRKQDQLGKAGWFKGLPDASARQVIKDRIKAEGALSTHAFDTKAAAPGKMWSRPPHKLALDYMWYSGELATCHRVNFTKVYDLAERVYPRHLREISLPDHEQIDWLCEAALDRMGVATLGEVQKFWDAVSRDEVAHWVRSADTLRPVEIETAQGQWIKAIAPSNIEERIAGLSAPTSRLRILNPFDPVIRDRTRLSRLFGFDYRVEMFVPAAKRIWGYYVFPILEGDRFVGRIDLKADRRASVLNVLKLWPEPGVAWTIARQAKLEAELGRLARFIGVETVSAKNL</sequence>
<reference evidence="1 2" key="1">
    <citation type="submission" date="2019-03" db="EMBL/GenBank/DDBJ databases">
        <authorList>
            <person name="Zhang S."/>
        </authorList>
    </citation>
    <scope>NUCLEOTIDE SEQUENCE [LARGE SCALE GENOMIC DNA]</scope>
    <source>
        <strain evidence="1 2">S4J41</strain>
    </source>
</reference>
<dbReference type="InterPro" id="IPR009351">
    <property type="entry name" value="AlkZ-like"/>
</dbReference>
<dbReference type="PANTHER" id="PTHR30528">
    <property type="entry name" value="CYTOPLASMIC PROTEIN"/>
    <property type="match status" value="1"/>
</dbReference>
<evidence type="ECO:0000313" key="2">
    <source>
        <dbReference type="Proteomes" id="UP000294662"/>
    </source>
</evidence>
<organism evidence="1 2">
    <name type="scientific">Antarcticimicrobium sediminis</name>
    <dbReference type="NCBI Taxonomy" id="2546227"/>
    <lineage>
        <taxon>Bacteria</taxon>
        <taxon>Pseudomonadati</taxon>
        <taxon>Pseudomonadota</taxon>
        <taxon>Alphaproteobacteria</taxon>
        <taxon>Rhodobacterales</taxon>
        <taxon>Paracoccaceae</taxon>
        <taxon>Antarcticimicrobium</taxon>
    </lineage>
</organism>
<protein>
    <submittedName>
        <fullName evidence="1">Winged helix-turn-helix domain-containing protein</fullName>
    </submittedName>
</protein>
<accession>A0A4R5EUB2</accession>
<comment type="caution">
    <text evidence="1">The sequence shown here is derived from an EMBL/GenBank/DDBJ whole genome shotgun (WGS) entry which is preliminary data.</text>
</comment>
<name>A0A4R5EUB2_9RHOB</name>
<dbReference type="AlphaFoldDB" id="A0A4R5EUB2"/>
<keyword evidence="2" id="KW-1185">Reference proteome</keyword>
<dbReference type="OrthoDB" id="9787207at2"/>
<gene>
    <name evidence="1" type="ORF">E1B25_10230</name>
</gene>
<dbReference type="Proteomes" id="UP000294662">
    <property type="component" value="Unassembled WGS sequence"/>
</dbReference>
<proteinExistence type="predicted"/>
<dbReference type="PANTHER" id="PTHR30528:SF0">
    <property type="entry name" value="CYTOPLASMIC PROTEIN"/>
    <property type="match status" value="1"/>
</dbReference>
<evidence type="ECO:0000313" key="1">
    <source>
        <dbReference type="EMBL" id="TDE38485.1"/>
    </source>
</evidence>
<dbReference type="Pfam" id="PF06224">
    <property type="entry name" value="AlkZ-like"/>
    <property type="match status" value="1"/>
</dbReference>